<gene>
    <name evidence="2" type="primary">FixC</name>
    <name evidence="2" type="ordered locus">PTH_0378</name>
</gene>
<evidence type="ECO:0000313" key="2">
    <source>
        <dbReference type="EMBL" id="BAF58559.1"/>
    </source>
</evidence>
<feature type="domain" description="FAD-binding" evidence="1">
    <location>
        <begin position="3"/>
        <end position="223"/>
    </location>
</feature>
<dbReference type="Pfam" id="PF01494">
    <property type="entry name" value="FAD_binding_3"/>
    <property type="match status" value="1"/>
</dbReference>
<keyword evidence="3" id="KW-1185">Reference proteome</keyword>
<dbReference type="Gene3D" id="3.50.50.60">
    <property type="entry name" value="FAD/NAD(P)-binding domain"/>
    <property type="match status" value="1"/>
</dbReference>
<dbReference type="eggNOG" id="COG0644">
    <property type="taxonomic scope" value="Bacteria"/>
</dbReference>
<dbReference type="SUPFAM" id="SSF51905">
    <property type="entry name" value="FAD/NAD(P)-binding domain"/>
    <property type="match status" value="1"/>
</dbReference>
<dbReference type="AlphaFoldDB" id="A5D5E0"/>
<reference evidence="3" key="1">
    <citation type="journal article" date="2008" name="Genome Res.">
        <title>The genome of Pelotomaculum thermopropionicum reveals niche-associated evolution in anaerobic microbiota.</title>
        <authorList>
            <person name="Kosaka T."/>
            <person name="Kato S."/>
            <person name="Shimoyama T."/>
            <person name="Ishii S."/>
            <person name="Abe T."/>
            <person name="Watanabe K."/>
        </authorList>
    </citation>
    <scope>NUCLEOTIDE SEQUENCE [LARGE SCALE GENOMIC DNA]</scope>
    <source>
        <strain evidence="3">DSM 13744 / JCM 10971 / SI</strain>
    </source>
</reference>
<dbReference type="GO" id="GO:0071949">
    <property type="term" value="F:FAD binding"/>
    <property type="evidence" value="ECO:0007669"/>
    <property type="project" value="InterPro"/>
</dbReference>
<dbReference type="InterPro" id="IPR036188">
    <property type="entry name" value="FAD/NAD-bd_sf"/>
</dbReference>
<dbReference type="InterPro" id="IPR050407">
    <property type="entry name" value="Geranylgeranyl_reductase"/>
</dbReference>
<dbReference type="EMBL" id="AP009389">
    <property type="protein sequence ID" value="BAF58559.1"/>
    <property type="molecule type" value="Genomic_DNA"/>
</dbReference>
<dbReference type="InterPro" id="IPR011777">
    <property type="entry name" value="Geranylgeranyl_Rdtase_fam"/>
</dbReference>
<evidence type="ECO:0000313" key="3">
    <source>
        <dbReference type="Proteomes" id="UP000006556"/>
    </source>
</evidence>
<dbReference type="GO" id="GO:0016628">
    <property type="term" value="F:oxidoreductase activity, acting on the CH-CH group of donors, NAD or NADP as acceptor"/>
    <property type="evidence" value="ECO:0007669"/>
    <property type="project" value="InterPro"/>
</dbReference>
<dbReference type="InterPro" id="IPR002938">
    <property type="entry name" value="FAD-bd"/>
</dbReference>
<dbReference type="PRINTS" id="PR00420">
    <property type="entry name" value="RNGMNOXGNASE"/>
</dbReference>
<dbReference type="PANTHER" id="PTHR42685">
    <property type="entry name" value="GERANYLGERANYL DIPHOSPHATE REDUCTASE"/>
    <property type="match status" value="1"/>
</dbReference>
<dbReference type="NCBIfam" id="TIGR02032">
    <property type="entry name" value="GG-red-SF"/>
    <property type="match status" value="1"/>
</dbReference>
<evidence type="ECO:0000259" key="1">
    <source>
        <dbReference type="Pfam" id="PF01494"/>
    </source>
</evidence>
<proteinExistence type="predicted"/>
<sequence>MNYDVIVIGGGPAGCKTAGLIAGKGYRVLVAEEHPRIGTPVQCAGLVSPRTLKAAGMPDGVIINEIKGVYVHSPGGETLAVRCKDAAAFVIDRAGFDRKLAERAQSAGAEILTGVKAGLGKLLAEKIIVKLKSSRGESSARARLVIGADGANSRVARRINAPRSGEVVRMFAAEVQLKCPEEDMAHIFLGREIAPGWFGWLIPVDGRRARAGIGVCGVDKHPREYFYRLAEARRDIFKDMKVICYTGGAVPIGLPPRIYGDRILLVGDAACQTKPISGGGLYLGMRGAELCAKVATKALSREDLSAERLSEYQRRWEKEMAGETQTALRHRRVFLTMSDREMDALIRFFNRPLWQYVISRYGDIDYPSLLSGKLSLARPWAEKFLKHRFKKALDSRAAVEA</sequence>
<dbReference type="PANTHER" id="PTHR42685:SF18">
    <property type="entry name" value="DIGERANYLGERANYLGLYCEROPHOSPHOLIPID REDUCTASE"/>
    <property type="match status" value="1"/>
</dbReference>
<dbReference type="HOGENOM" id="CLU_024648_0_1_9"/>
<accession>A5D5E0</accession>
<dbReference type="STRING" id="370438.PTH_0378"/>
<organism evidence="2 3">
    <name type="scientific">Pelotomaculum thermopropionicum (strain DSM 13744 / JCM 10971 / SI)</name>
    <dbReference type="NCBI Taxonomy" id="370438"/>
    <lineage>
        <taxon>Bacteria</taxon>
        <taxon>Bacillati</taxon>
        <taxon>Bacillota</taxon>
        <taxon>Clostridia</taxon>
        <taxon>Eubacteriales</taxon>
        <taxon>Desulfotomaculaceae</taxon>
        <taxon>Pelotomaculum</taxon>
    </lineage>
</organism>
<dbReference type="Proteomes" id="UP000006556">
    <property type="component" value="Chromosome"/>
</dbReference>
<name>A5D5E0_PELTS</name>
<dbReference type="KEGG" id="pth:PTH_0378"/>
<protein>
    <submittedName>
        <fullName evidence="2">Dehydrogenases</fullName>
    </submittedName>
</protein>